<keyword evidence="3" id="KW-1185">Reference proteome</keyword>
<evidence type="ECO:0000313" key="2">
    <source>
        <dbReference type="EMBL" id="MCB5177962.1"/>
    </source>
</evidence>
<feature type="compositionally biased region" description="Low complexity" evidence="1">
    <location>
        <begin position="385"/>
        <end position="396"/>
    </location>
</feature>
<dbReference type="RefSeq" id="WP_226724364.1">
    <property type="nucleotide sequence ID" value="NZ_JAJAUY010000002.1"/>
</dbReference>
<accession>A0ABS8B044</accession>
<reference evidence="2 3" key="1">
    <citation type="submission" date="2021-10" db="EMBL/GenBank/DDBJ databases">
        <title>Streptomyces sp. strain SMC 277, a novel streptomycete isolated from soil.</title>
        <authorList>
            <person name="Chanama M."/>
        </authorList>
    </citation>
    <scope>NUCLEOTIDE SEQUENCE [LARGE SCALE GENOMIC DNA]</scope>
    <source>
        <strain evidence="2 3">SMC 277</strain>
    </source>
</reference>
<dbReference type="Proteomes" id="UP001199054">
    <property type="component" value="Unassembled WGS sequence"/>
</dbReference>
<feature type="region of interest" description="Disordered" evidence="1">
    <location>
        <begin position="85"/>
        <end position="112"/>
    </location>
</feature>
<comment type="caution">
    <text evidence="2">The sequence shown here is derived from an EMBL/GenBank/DDBJ whole genome shotgun (WGS) entry which is preliminary data.</text>
</comment>
<dbReference type="EMBL" id="JAJAUY010000002">
    <property type="protein sequence ID" value="MCB5177962.1"/>
    <property type="molecule type" value="Genomic_DNA"/>
</dbReference>
<gene>
    <name evidence="2" type="ORF">LG632_00960</name>
</gene>
<sequence>MVLHGDDALRGGGRCAAVMGRALDRLLAVPGVLAVGIGGRARRGRPTRERTIRVFVARKRPAGELAPEHLVPAEIDGIGTDVVDLGNPPPDPPPGECEVRGPTGSPPGSPSRLDLRRWKQLIGGAMIASDVDPRAPGTIGGFLEHTSDPGKVYVLSNQHVLGETLDRSRKADADTRVHHPIEAQFPLDRLFSSTSVGTYETGERSTTVDAAVARLDPGVKWYADILEIGPVTGTYVPTGPEVDSHCFEVRKRGVATGLTGGTVQAVGAAYDVDGIRYTNLIIVRPNPNRGLPTTVRNHFSDHGDSGALVVDAYNRAVGMVLAGFGPDEPKEMRGWGKVLPIGVVLDHFVTTKHMPVKLATATRARIPRVVGRPPPPPAPSPPSRAPASSAPHASVLPPSPLPPSSLGSAAVVLRADLGRTVAGRRLLRLWHDHGEELVRLTAGRPDLAGLWSADGGPGLVRHLAETVTDPARALPTTIGAVPLGEYVDQVHAAYARYAGPELRSALARARSALPDLTGATYAQLLEALGPPEEERHDH</sequence>
<name>A0ABS8B044_9ACTN</name>
<feature type="region of interest" description="Disordered" evidence="1">
    <location>
        <begin position="365"/>
        <end position="401"/>
    </location>
</feature>
<proteinExistence type="predicted"/>
<evidence type="ECO:0000256" key="1">
    <source>
        <dbReference type="SAM" id="MobiDB-lite"/>
    </source>
</evidence>
<dbReference type="SUPFAM" id="SSF50494">
    <property type="entry name" value="Trypsin-like serine proteases"/>
    <property type="match status" value="1"/>
</dbReference>
<feature type="compositionally biased region" description="Pro residues" evidence="1">
    <location>
        <begin position="372"/>
        <end position="384"/>
    </location>
</feature>
<evidence type="ECO:0000313" key="3">
    <source>
        <dbReference type="Proteomes" id="UP001199054"/>
    </source>
</evidence>
<organism evidence="2 3">
    <name type="scientific">Streptomyces antimicrobicus</name>
    <dbReference type="NCBI Taxonomy" id="2883108"/>
    <lineage>
        <taxon>Bacteria</taxon>
        <taxon>Bacillati</taxon>
        <taxon>Actinomycetota</taxon>
        <taxon>Actinomycetes</taxon>
        <taxon>Kitasatosporales</taxon>
        <taxon>Streptomycetaceae</taxon>
        <taxon>Streptomyces</taxon>
    </lineage>
</organism>
<protein>
    <submittedName>
        <fullName evidence="2">S1 family peptidase</fullName>
    </submittedName>
</protein>
<dbReference type="InterPro" id="IPR009003">
    <property type="entry name" value="Peptidase_S1_PA"/>
</dbReference>